<gene>
    <name evidence="1" type="ordered locus">Bphyt_3726</name>
</gene>
<reference evidence="1 2" key="1">
    <citation type="journal article" date="2011" name="J. Bacteriol.">
        <title>Complete genome sequence of the plant growth-promoting endophyte Burkholderia phytofirmans strain PsJN.</title>
        <authorList>
            <person name="Weilharter A."/>
            <person name="Mitter B."/>
            <person name="Shin M.V."/>
            <person name="Chain P.S."/>
            <person name="Nowak J."/>
            <person name="Sessitsch A."/>
        </authorList>
    </citation>
    <scope>NUCLEOTIDE SEQUENCE [LARGE SCALE GENOMIC DNA]</scope>
    <source>
        <strain evidence="2">DSM 17436 / LMG 22146 / PsJN</strain>
    </source>
</reference>
<dbReference type="EMBL" id="CP001052">
    <property type="protein sequence ID" value="ACD18114.1"/>
    <property type="molecule type" value="Genomic_DNA"/>
</dbReference>
<dbReference type="HOGENOM" id="CLU_2582979_0_0_4"/>
<dbReference type="AlphaFoldDB" id="B2T6U2"/>
<evidence type="ECO:0000313" key="2">
    <source>
        <dbReference type="Proteomes" id="UP000001739"/>
    </source>
</evidence>
<evidence type="ECO:0000313" key="1">
    <source>
        <dbReference type="EMBL" id="ACD18114.1"/>
    </source>
</evidence>
<proteinExistence type="predicted"/>
<organism evidence="1 2">
    <name type="scientific">Paraburkholderia phytofirmans (strain DSM 17436 / LMG 22146 / PsJN)</name>
    <name type="common">Burkholderia phytofirmans</name>
    <dbReference type="NCBI Taxonomy" id="398527"/>
    <lineage>
        <taxon>Bacteria</taxon>
        <taxon>Pseudomonadati</taxon>
        <taxon>Pseudomonadota</taxon>
        <taxon>Betaproteobacteria</taxon>
        <taxon>Burkholderiales</taxon>
        <taxon>Burkholderiaceae</taxon>
        <taxon>Paraburkholderia</taxon>
    </lineage>
</organism>
<protein>
    <submittedName>
        <fullName evidence="1">Uncharacterized protein</fullName>
    </submittedName>
</protein>
<dbReference type="KEGG" id="bpy:Bphyt_3726"/>
<name>B2T6U2_PARPJ</name>
<dbReference type="Proteomes" id="UP000001739">
    <property type="component" value="Chromosome 1"/>
</dbReference>
<accession>B2T6U2</accession>
<sequence>MERNGPRNGSDEPGCATAPMTIGEAAAALNVSTEFVLKFSAAGELGPSPKARMSLRSCLASPFCSFATSGRSRDWLRSRT</sequence>